<protein>
    <submittedName>
        <fullName evidence="1">(pine wood nematode) hypothetical protein</fullName>
    </submittedName>
</protein>
<dbReference type="Proteomes" id="UP000582659">
    <property type="component" value="Unassembled WGS sequence"/>
</dbReference>
<dbReference type="EMBL" id="CAJFDI010000003">
    <property type="protein sequence ID" value="CAD5219133.1"/>
    <property type="molecule type" value="Genomic_DNA"/>
</dbReference>
<proteinExistence type="predicted"/>
<dbReference type="EMBL" id="CAJFCV020000003">
    <property type="protein sequence ID" value="CAG9104118.1"/>
    <property type="molecule type" value="Genomic_DNA"/>
</dbReference>
<sequence>MEQKPSTRMQMKTIQTDFGKTIPTFSRKKSSKLSAMKTKYTTEAELSDENIAVDELFEELSAMSDPRRARFERTSHNISIIDCISSVSGKQIF</sequence>
<evidence type="ECO:0000313" key="1">
    <source>
        <dbReference type="EMBL" id="CAD5219133.1"/>
    </source>
</evidence>
<comment type="caution">
    <text evidence="1">The sequence shown here is derived from an EMBL/GenBank/DDBJ whole genome shotgun (WGS) entry which is preliminary data.</text>
</comment>
<keyword evidence="2" id="KW-1185">Reference proteome</keyword>
<evidence type="ECO:0000313" key="2">
    <source>
        <dbReference type="Proteomes" id="UP000659654"/>
    </source>
</evidence>
<name>A0A811KVU6_BURXY</name>
<organism evidence="1 2">
    <name type="scientific">Bursaphelenchus xylophilus</name>
    <name type="common">Pinewood nematode worm</name>
    <name type="synonym">Aphelenchoides xylophilus</name>
    <dbReference type="NCBI Taxonomy" id="6326"/>
    <lineage>
        <taxon>Eukaryota</taxon>
        <taxon>Metazoa</taxon>
        <taxon>Ecdysozoa</taxon>
        <taxon>Nematoda</taxon>
        <taxon>Chromadorea</taxon>
        <taxon>Rhabditida</taxon>
        <taxon>Tylenchina</taxon>
        <taxon>Tylenchomorpha</taxon>
        <taxon>Aphelenchoidea</taxon>
        <taxon>Aphelenchoididae</taxon>
        <taxon>Bursaphelenchus</taxon>
    </lineage>
</organism>
<gene>
    <name evidence="1" type="ORF">BXYJ_LOCUS5526</name>
</gene>
<reference evidence="1" key="1">
    <citation type="submission" date="2020-09" db="EMBL/GenBank/DDBJ databases">
        <authorList>
            <person name="Kikuchi T."/>
        </authorList>
    </citation>
    <scope>NUCLEOTIDE SEQUENCE</scope>
    <source>
        <strain evidence="1">Ka4C1</strain>
    </source>
</reference>
<accession>A0A811KVU6</accession>
<dbReference type="AlphaFoldDB" id="A0A811KVU6"/>
<dbReference type="Proteomes" id="UP000659654">
    <property type="component" value="Unassembled WGS sequence"/>
</dbReference>